<proteinExistence type="predicted"/>
<dbReference type="RefSeq" id="WP_344123237.1">
    <property type="nucleotide sequence ID" value="NZ_BAAABW010000033.1"/>
</dbReference>
<evidence type="ECO:0000313" key="2">
    <source>
        <dbReference type="Proteomes" id="UP001500063"/>
    </source>
</evidence>
<accession>A0ABN0XXU5</accession>
<evidence type="ECO:0000313" key="1">
    <source>
        <dbReference type="EMBL" id="GAA0375528.1"/>
    </source>
</evidence>
<sequence length="73" mass="7860">MTATHAWGTGYRFGVLVADRESGALGVTKSLDGRTYTIKGVPGGKEWTADMSRLRLATTEERATLGLSPRSMD</sequence>
<dbReference type="EMBL" id="BAAABW010000033">
    <property type="protein sequence ID" value="GAA0375528.1"/>
    <property type="molecule type" value="Genomic_DNA"/>
</dbReference>
<organism evidence="1 2">
    <name type="scientific">Streptomyces blastmyceticus</name>
    <dbReference type="NCBI Taxonomy" id="68180"/>
    <lineage>
        <taxon>Bacteria</taxon>
        <taxon>Bacillati</taxon>
        <taxon>Actinomycetota</taxon>
        <taxon>Actinomycetes</taxon>
        <taxon>Kitasatosporales</taxon>
        <taxon>Streptomycetaceae</taxon>
        <taxon>Streptomyces</taxon>
    </lineage>
</organism>
<dbReference type="Proteomes" id="UP001500063">
    <property type="component" value="Unassembled WGS sequence"/>
</dbReference>
<comment type="caution">
    <text evidence="1">The sequence shown here is derived from an EMBL/GenBank/DDBJ whole genome shotgun (WGS) entry which is preliminary data.</text>
</comment>
<gene>
    <name evidence="1" type="ORF">GCM10010319_62600</name>
</gene>
<keyword evidence="2" id="KW-1185">Reference proteome</keyword>
<protein>
    <submittedName>
        <fullName evidence="1">Uncharacterized protein</fullName>
    </submittedName>
</protein>
<name>A0ABN0XXU5_9ACTN</name>
<reference evidence="1 2" key="1">
    <citation type="journal article" date="2019" name="Int. J. Syst. Evol. Microbiol.">
        <title>The Global Catalogue of Microorganisms (GCM) 10K type strain sequencing project: providing services to taxonomists for standard genome sequencing and annotation.</title>
        <authorList>
            <consortium name="The Broad Institute Genomics Platform"/>
            <consortium name="The Broad Institute Genome Sequencing Center for Infectious Disease"/>
            <person name="Wu L."/>
            <person name="Ma J."/>
        </authorList>
    </citation>
    <scope>NUCLEOTIDE SEQUENCE [LARGE SCALE GENOMIC DNA]</scope>
    <source>
        <strain evidence="1 2">JCM 4565</strain>
    </source>
</reference>